<dbReference type="PANTHER" id="PTHR15706">
    <property type="entry name" value="SH3 MULTIPLE DOMAIN"/>
    <property type="match status" value="1"/>
</dbReference>
<reference evidence="5" key="1">
    <citation type="submission" date="2016-05" db="EMBL/GenBank/DDBJ databases">
        <authorList>
            <person name="Lavstsen T."/>
            <person name="Jespersen J.S."/>
        </authorList>
    </citation>
    <scope>NUCLEOTIDE SEQUENCE</scope>
    <source>
        <tissue evidence="5">Brain</tissue>
    </source>
</reference>
<organism evidence="5">
    <name type="scientific">Nothobranchius pienaari</name>
    <dbReference type="NCBI Taxonomy" id="704102"/>
    <lineage>
        <taxon>Eukaryota</taxon>
        <taxon>Metazoa</taxon>
        <taxon>Chordata</taxon>
        <taxon>Craniata</taxon>
        <taxon>Vertebrata</taxon>
        <taxon>Euteleostomi</taxon>
        <taxon>Actinopterygii</taxon>
        <taxon>Neopterygii</taxon>
        <taxon>Teleostei</taxon>
        <taxon>Neoteleostei</taxon>
        <taxon>Acanthomorphata</taxon>
        <taxon>Ovalentaria</taxon>
        <taxon>Atherinomorphae</taxon>
        <taxon>Cyprinodontiformes</taxon>
        <taxon>Nothobranchiidae</taxon>
        <taxon>Nothobranchius</taxon>
    </lineage>
</organism>
<dbReference type="SUPFAM" id="SSF64268">
    <property type="entry name" value="PX domain"/>
    <property type="match status" value="1"/>
</dbReference>
<name>A0A1A8P2N3_9TELE</name>
<evidence type="ECO:0000256" key="3">
    <source>
        <dbReference type="PROSITE-ProRule" id="PRU00192"/>
    </source>
</evidence>
<dbReference type="PROSITE" id="PS50002">
    <property type="entry name" value="SH3"/>
    <property type="match status" value="1"/>
</dbReference>
<accession>A0A1A8P2N3</accession>
<keyword evidence="1 3" id="KW-0728">SH3 domain</keyword>
<dbReference type="Gene3D" id="3.30.1520.10">
    <property type="entry name" value="Phox-like domain"/>
    <property type="match status" value="1"/>
</dbReference>
<evidence type="ECO:0000256" key="2">
    <source>
        <dbReference type="ARBA" id="ARBA00022737"/>
    </source>
</evidence>
<gene>
    <name evidence="5" type="primary">SH3PXD2AA</name>
</gene>
<feature type="domain" description="SH3" evidence="4">
    <location>
        <begin position="56"/>
        <end position="117"/>
    </location>
</feature>
<dbReference type="SUPFAM" id="SSF50044">
    <property type="entry name" value="SH3-domain"/>
    <property type="match status" value="1"/>
</dbReference>
<dbReference type="InterPro" id="IPR051228">
    <property type="entry name" value="NADPH_Oxidase/PX-Domain"/>
</dbReference>
<dbReference type="GO" id="GO:0016176">
    <property type="term" value="F:superoxide-generating NADPH oxidase activator activity"/>
    <property type="evidence" value="ECO:0007669"/>
    <property type="project" value="TreeGrafter"/>
</dbReference>
<dbReference type="EMBL" id="HAEG01005980">
    <property type="protein sequence ID" value="SBR75536.1"/>
    <property type="molecule type" value="Transcribed_RNA"/>
</dbReference>
<dbReference type="GO" id="GO:0042554">
    <property type="term" value="P:superoxide anion generation"/>
    <property type="evidence" value="ECO:0007669"/>
    <property type="project" value="TreeGrafter"/>
</dbReference>
<reference evidence="5" key="2">
    <citation type="submission" date="2016-06" db="EMBL/GenBank/DDBJ databases">
        <title>The genome of a short-lived fish provides insights into sex chromosome evolution and the genetic control of aging.</title>
        <authorList>
            <person name="Reichwald K."/>
            <person name="Felder M."/>
            <person name="Petzold A."/>
            <person name="Koch P."/>
            <person name="Groth M."/>
            <person name="Platzer M."/>
        </authorList>
    </citation>
    <scope>NUCLEOTIDE SEQUENCE</scope>
    <source>
        <tissue evidence="5">Brain</tissue>
    </source>
</reference>
<keyword evidence="2" id="KW-0677">Repeat</keyword>
<sequence length="117" mass="13880">MKRLRFIDDYCRALVRLPPQISQSEEVLRFFETKTEDINPPVECPIEKSQWIHNNLGRDVYVSIADYRGDEETMGFIEGTCLEVLERNPNGWWYCQVQDSPIPRKGWVPSNYLERKK</sequence>
<dbReference type="Pfam" id="PF07653">
    <property type="entry name" value="SH3_2"/>
    <property type="match status" value="1"/>
</dbReference>
<evidence type="ECO:0000313" key="5">
    <source>
        <dbReference type="EMBL" id="SBR75536.1"/>
    </source>
</evidence>
<dbReference type="SMART" id="SM00326">
    <property type="entry name" value="SH3"/>
    <property type="match status" value="1"/>
</dbReference>
<dbReference type="InterPro" id="IPR001452">
    <property type="entry name" value="SH3_domain"/>
</dbReference>
<dbReference type="AlphaFoldDB" id="A0A1A8P2N3"/>
<proteinExistence type="predicted"/>
<dbReference type="GO" id="GO:0005737">
    <property type="term" value="C:cytoplasm"/>
    <property type="evidence" value="ECO:0007669"/>
    <property type="project" value="TreeGrafter"/>
</dbReference>
<dbReference type="PANTHER" id="PTHR15706:SF2">
    <property type="entry name" value="SH3 AND PX DOMAIN-CONTAINING PROTEIN 2A"/>
    <property type="match status" value="1"/>
</dbReference>
<dbReference type="InterPro" id="IPR036871">
    <property type="entry name" value="PX_dom_sf"/>
</dbReference>
<protein>
    <submittedName>
        <fullName evidence="5">SH3 and PX domains 2Aa</fullName>
    </submittedName>
</protein>
<dbReference type="GO" id="GO:0035091">
    <property type="term" value="F:phosphatidylinositol binding"/>
    <property type="evidence" value="ECO:0007669"/>
    <property type="project" value="InterPro"/>
</dbReference>
<dbReference type="InterPro" id="IPR036028">
    <property type="entry name" value="SH3-like_dom_sf"/>
</dbReference>
<evidence type="ECO:0000256" key="1">
    <source>
        <dbReference type="ARBA" id="ARBA00022443"/>
    </source>
</evidence>
<dbReference type="Gene3D" id="2.30.30.40">
    <property type="entry name" value="SH3 Domains"/>
    <property type="match status" value="1"/>
</dbReference>
<evidence type="ECO:0000259" key="4">
    <source>
        <dbReference type="PROSITE" id="PS50002"/>
    </source>
</evidence>
<dbReference type="FunFam" id="2.30.30.40:FF:000031">
    <property type="entry name" value="SH3 and PX domain-containing protein 2A"/>
    <property type="match status" value="1"/>
</dbReference>